<evidence type="ECO:0000313" key="2">
    <source>
        <dbReference type="Proteomes" id="UP001595909"/>
    </source>
</evidence>
<protein>
    <submittedName>
        <fullName evidence="1">Uncharacterized protein</fullName>
    </submittedName>
</protein>
<dbReference type="EMBL" id="JBHSIM010000024">
    <property type="protein sequence ID" value="MFC4833260.1"/>
    <property type="molecule type" value="Genomic_DNA"/>
</dbReference>
<gene>
    <name evidence="1" type="ORF">ACFPEL_12680</name>
</gene>
<keyword evidence="2" id="KW-1185">Reference proteome</keyword>
<comment type="caution">
    <text evidence="1">The sequence shown here is derived from an EMBL/GenBank/DDBJ whole genome shotgun (WGS) entry which is preliminary data.</text>
</comment>
<evidence type="ECO:0000313" key="1">
    <source>
        <dbReference type="EMBL" id="MFC4833260.1"/>
    </source>
</evidence>
<organism evidence="1 2">
    <name type="scientific">Actinomycetospora chibensis</name>
    <dbReference type="NCBI Taxonomy" id="663606"/>
    <lineage>
        <taxon>Bacteria</taxon>
        <taxon>Bacillati</taxon>
        <taxon>Actinomycetota</taxon>
        <taxon>Actinomycetes</taxon>
        <taxon>Pseudonocardiales</taxon>
        <taxon>Pseudonocardiaceae</taxon>
        <taxon>Actinomycetospora</taxon>
    </lineage>
</organism>
<sequence>MIVDPETAWDGEFPYDALGPIGITPSSSQGEVNDASFVLMTRRLLNAKTQKAWDELRDVNRRLVIDCLLYDLDLDMEVRRAREAVERALAEPGEPPEVAAGLIVTSELLEGLLDVGPHVRLAPPRPPVLPDVPPVTLILDLIEFDR</sequence>
<accession>A0ABV9RHS1</accession>
<reference evidence="2" key="1">
    <citation type="journal article" date="2019" name="Int. J. Syst. Evol. Microbiol.">
        <title>The Global Catalogue of Microorganisms (GCM) 10K type strain sequencing project: providing services to taxonomists for standard genome sequencing and annotation.</title>
        <authorList>
            <consortium name="The Broad Institute Genomics Platform"/>
            <consortium name="The Broad Institute Genome Sequencing Center for Infectious Disease"/>
            <person name="Wu L."/>
            <person name="Ma J."/>
        </authorList>
    </citation>
    <scope>NUCLEOTIDE SEQUENCE [LARGE SCALE GENOMIC DNA]</scope>
    <source>
        <strain evidence="2">CCUG 50347</strain>
    </source>
</reference>
<proteinExistence type="predicted"/>
<name>A0ABV9RHS1_9PSEU</name>
<dbReference type="Proteomes" id="UP001595909">
    <property type="component" value="Unassembled WGS sequence"/>
</dbReference>
<dbReference type="RefSeq" id="WP_274192326.1">
    <property type="nucleotide sequence ID" value="NZ_BAABHN010000024.1"/>
</dbReference>